<evidence type="ECO:0000313" key="1">
    <source>
        <dbReference type="EMBL" id="CAG8458919.1"/>
    </source>
</evidence>
<proteinExistence type="predicted"/>
<protein>
    <submittedName>
        <fullName evidence="1">2818_t:CDS:1</fullName>
    </submittedName>
</protein>
<dbReference type="EMBL" id="CAJVPW010000576">
    <property type="protein sequence ID" value="CAG8458919.1"/>
    <property type="molecule type" value="Genomic_DNA"/>
</dbReference>
<name>A0ACA9K8F6_9GLOM</name>
<evidence type="ECO:0000313" key="2">
    <source>
        <dbReference type="Proteomes" id="UP000789366"/>
    </source>
</evidence>
<organism evidence="1 2">
    <name type="scientific">Cetraspora pellucida</name>
    <dbReference type="NCBI Taxonomy" id="1433469"/>
    <lineage>
        <taxon>Eukaryota</taxon>
        <taxon>Fungi</taxon>
        <taxon>Fungi incertae sedis</taxon>
        <taxon>Mucoromycota</taxon>
        <taxon>Glomeromycotina</taxon>
        <taxon>Glomeromycetes</taxon>
        <taxon>Diversisporales</taxon>
        <taxon>Gigasporaceae</taxon>
        <taxon>Cetraspora</taxon>
    </lineage>
</organism>
<dbReference type="Proteomes" id="UP000789366">
    <property type="component" value="Unassembled WGS sequence"/>
</dbReference>
<keyword evidence="2" id="KW-1185">Reference proteome</keyword>
<reference evidence="1" key="1">
    <citation type="submission" date="2021-06" db="EMBL/GenBank/DDBJ databases">
        <authorList>
            <person name="Kallberg Y."/>
            <person name="Tangrot J."/>
            <person name="Rosling A."/>
        </authorList>
    </citation>
    <scope>NUCLEOTIDE SEQUENCE</scope>
    <source>
        <strain evidence="1">28 12/20/2015</strain>
    </source>
</reference>
<gene>
    <name evidence="1" type="ORF">SPELUC_LOCUS1167</name>
</gene>
<comment type="caution">
    <text evidence="1">The sequence shown here is derived from an EMBL/GenBank/DDBJ whole genome shotgun (WGS) entry which is preliminary data.</text>
</comment>
<accession>A0ACA9K8F6</accession>
<sequence length="119" mass="13600">MILNTCKTTFINTNELTLAIPLSVKFSNSDNNNSTSSKIAEFLIKSDNESDNKDESNNYKKSINFEYNIAVFDEEKDIQNDYNTNYEEAEPKDFISNNSKDVANNLIQKLFTCVFVNDS</sequence>